<comment type="caution">
    <text evidence="1">The sequence shown here is derived from an EMBL/GenBank/DDBJ whole genome shotgun (WGS) entry which is preliminary data.</text>
</comment>
<evidence type="ECO:0008006" key="2">
    <source>
        <dbReference type="Google" id="ProtNLM"/>
    </source>
</evidence>
<proteinExistence type="predicted"/>
<organism evidence="1">
    <name type="scientific">marine sediment metagenome</name>
    <dbReference type="NCBI Taxonomy" id="412755"/>
    <lineage>
        <taxon>unclassified sequences</taxon>
        <taxon>metagenomes</taxon>
        <taxon>ecological metagenomes</taxon>
    </lineage>
</organism>
<dbReference type="SUPFAM" id="SSF89447">
    <property type="entry name" value="AbrB/MazE/MraZ-like"/>
    <property type="match status" value="1"/>
</dbReference>
<sequence>MESVITKKGQVVVPVALRRKYGITTGARVAWIDTGSVIK</sequence>
<dbReference type="AlphaFoldDB" id="A0A0F9BZ10"/>
<protein>
    <recommendedName>
        <fullName evidence="2">SpoVT-AbrB domain-containing protein</fullName>
    </recommendedName>
</protein>
<name>A0A0F9BZ10_9ZZZZ</name>
<reference evidence="1" key="1">
    <citation type="journal article" date="2015" name="Nature">
        <title>Complex archaea that bridge the gap between prokaryotes and eukaryotes.</title>
        <authorList>
            <person name="Spang A."/>
            <person name="Saw J.H."/>
            <person name="Jorgensen S.L."/>
            <person name="Zaremba-Niedzwiedzka K."/>
            <person name="Martijn J."/>
            <person name="Lind A.E."/>
            <person name="van Eijk R."/>
            <person name="Schleper C."/>
            <person name="Guy L."/>
            <person name="Ettema T.J."/>
        </authorList>
    </citation>
    <scope>NUCLEOTIDE SEQUENCE</scope>
</reference>
<gene>
    <name evidence="1" type="ORF">LCGC14_2387850</name>
</gene>
<feature type="non-terminal residue" evidence="1">
    <location>
        <position position="39"/>
    </location>
</feature>
<accession>A0A0F9BZ10</accession>
<dbReference type="EMBL" id="LAZR01035565">
    <property type="protein sequence ID" value="KKL27170.1"/>
    <property type="molecule type" value="Genomic_DNA"/>
</dbReference>
<dbReference type="Gene3D" id="2.10.260.10">
    <property type="match status" value="1"/>
</dbReference>
<dbReference type="InterPro" id="IPR037914">
    <property type="entry name" value="SpoVT-AbrB_sf"/>
</dbReference>
<evidence type="ECO:0000313" key="1">
    <source>
        <dbReference type="EMBL" id="KKL27170.1"/>
    </source>
</evidence>